<name>A0A7X6ICY7_9BACT</name>
<keyword evidence="1" id="KW-1133">Transmembrane helix</keyword>
<dbReference type="InterPro" id="IPR019251">
    <property type="entry name" value="DUF2231_TM"/>
</dbReference>
<keyword evidence="4" id="KW-1185">Reference proteome</keyword>
<evidence type="ECO:0000259" key="2">
    <source>
        <dbReference type="Pfam" id="PF09990"/>
    </source>
</evidence>
<keyword evidence="1" id="KW-0472">Membrane</keyword>
<dbReference type="AlphaFoldDB" id="A0A7X6ICY7"/>
<organism evidence="3 4">
    <name type="scientific">Candidatus Manganitrophus noduliformans</name>
    <dbReference type="NCBI Taxonomy" id="2606439"/>
    <lineage>
        <taxon>Bacteria</taxon>
        <taxon>Pseudomonadati</taxon>
        <taxon>Nitrospirota</taxon>
        <taxon>Nitrospiria</taxon>
        <taxon>Candidatus Troglogloeales</taxon>
        <taxon>Candidatus Manganitrophaceae</taxon>
        <taxon>Candidatus Manganitrophus</taxon>
    </lineage>
</organism>
<keyword evidence="1" id="KW-0812">Transmembrane</keyword>
<proteinExistence type="predicted"/>
<evidence type="ECO:0000313" key="4">
    <source>
        <dbReference type="Proteomes" id="UP000534783"/>
    </source>
</evidence>
<sequence>MIETLLPGMTILKNNLHPLMIHFPIAFFVGALAMEAMAVFRDEKFHFAATWMLYLGTISALIALPTGFIAGELAAQNDPRGHSAPGHELIHVHRDWMVATTGVGILLTIYLFWINGWGKWRSQRWAFLFGLMILSALVAMGADRGGRLVFEFGTGINPEVLAKPAEEDDHHEDDGHSH</sequence>
<feature type="transmembrane region" description="Helical" evidence="1">
    <location>
        <begin position="52"/>
        <end position="76"/>
    </location>
</feature>
<dbReference type="EMBL" id="VTOW01000004">
    <property type="protein sequence ID" value="NKE72909.1"/>
    <property type="molecule type" value="Genomic_DNA"/>
</dbReference>
<evidence type="ECO:0000256" key="1">
    <source>
        <dbReference type="SAM" id="Phobius"/>
    </source>
</evidence>
<reference evidence="3 4" key="1">
    <citation type="journal article" date="2020" name="Nature">
        <title>Bacterial chemolithoautotrophy via manganese oxidation.</title>
        <authorList>
            <person name="Yu H."/>
            <person name="Leadbetter J.R."/>
        </authorList>
    </citation>
    <scope>NUCLEOTIDE SEQUENCE [LARGE SCALE GENOMIC DNA]</scope>
    <source>
        <strain evidence="3 4">Mn-1</strain>
    </source>
</reference>
<dbReference type="Proteomes" id="UP000534783">
    <property type="component" value="Unassembled WGS sequence"/>
</dbReference>
<feature type="domain" description="DUF2231" evidence="2">
    <location>
        <begin position="15"/>
        <end position="157"/>
    </location>
</feature>
<accession>A0A7X6ICY7</accession>
<dbReference type="Pfam" id="PF09990">
    <property type="entry name" value="DUF2231"/>
    <property type="match status" value="1"/>
</dbReference>
<protein>
    <submittedName>
        <fullName evidence="3">DUF2231 domain-containing protein</fullName>
    </submittedName>
</protein>
<comment type="caution">
    <text evidence="3">The sequence shown here is derived from an EMBL/GenBank/DDBJ whole genome shotgun (WGS) entry which is preliminary data.</text>
</comment>
<gene>
    <name evidence="3" type="ORF">MNODULE_19330</name>
</gene>
<dbReference type="RefSeq" id="WP_168062845.1">
    <property type="nucleotide sequence ID" value="NZ_VTOW01000004.1"/>
</dbReference>
<feature type="transmembrane region" description="Helical" evidence="1">
    <location>
        <begin position="125"/>
        <end position="142"/>
    </location>
</feature>
<feature type="transmembrane region" description="Helical" evidence="1">
    <location>
        <begin position="96"/>
        <end position="113"/>
    </location>
</feature>
<feature type="transmembrane region" description="Helical" evidence="1">
    <location>
        <begin position="20"/>
        <end position="40"/>
    </location>
</feature>
<evidence type="ECO:0000313" key="3">
    <source>
        <dbReference type="EMBL" id="NKE72909.1"/>
    </source>
</evidence>